<sequence length="132" mass="14614">MPTAGPSLEYLGLKSPVRCQVFVYSIEVVLDVNGIRLHHCLKPAVEARRRVSPSSLSVSSSSSVEICASLKEGFFMALSCIEHQFPDGMVVRRCPGGMMYGWHIPVLSVVPEGNISTKKEKDKQYPNTFQNE</sequence>
<protein>
    <submittedName>
        <fullName evidence="1">Uncharacterized protein</fullName>
    </submittedName>
</protein>
<dbReference type="EMBL" id="JADCTT010000002">
    <property type="protein sequence ID" value="KAF9757711.1"/>
    <property type="molecule type" value="Genomic_DNA"/>
</dbReference>
<dbReference type="Proteomes" id="UP000616885">
    <property type="component" value="Unassembled WGS sequence"/>
</dbReference>
<comment type="caution">
    <text evidence="1">The sequence shown here is derived from an EMBL/GenBank/DDBJ whole genome shotgun (WGS) entry which is preliminary data.</text>
</comment>
<dbReference type="AlphaFoldDB" id="A0A8H7NKH8"/>
<accession>A0A8H7NKH8</accession>
<gene>
    <name evidence="1" type="ORF">IM811_008655</name>
</gene>
<name>A0A8H7NKH8_BIOOC</name>
<evidence type="ECO:0000313" key="1">
    <source>
        <dbReference type="EMBL" id="KAF9757711.1"/>
    </source>
</evidence>
<proteinExistence type="predicted"/>
<organism evidence="1 2">
    <name type="scientific">Bionectria ochroleuca</name>
    <name type="common">Gliocladium roseum</name>
    <dbReference type="NCBI Taxonomy" id="29856"/>
    <lineage>
        <taxon>Eukaryota</taxon>
        <taxon>Fungi</taxon>
        <taxon>Dikarya</taxon>
        <taxon>Ascomycota</taxon>
        <taxon>Pezizomycotina</taxon>
        <taxon>Sordariomycetes</taxon>
        <taxon>Hypocreomycetidae</taxon>
        <taxon>Hypocreales</taxon>
        <taxon>Bionectriaceae</taxon>
        <taxon>Clonostachys</taxon>
    </lineage>
</organism>
<reference evidence="1" key="1">
    <citation type="submission" date="2020-10" db="EMBL/GenBank/DDBJ databases">
        <title>High-Quality Genome Resource of Clonostachys rosea strain S41 by Oxford Nanopore Long-Read Sequencing.</title>
        <authorList>
            <person name="Wang H."/>
        </authorList>
    </citation>
    <scope>NUCLEOTIDE SEQUENCE</scope>
    <source>
        <strain evidence="1">S41</strain>
    </source>
</reference>
<evidence type="ECO:0000313" key="2">
    <source>
        <dbReference type="Proteomes" id="UP000616885"/>
    </source>
</evidence>